<evidence type="ECO:0000256" key="5">
    <source>
        <dbReference type="ARBA" id="ARBA00022970"/>
    </source>
</evidence>
<proteinExistence type="inferred from homology"/>
<evidence type="ECO:0000256" key="3">
    <source>
        <dbReference type="ARBA" id="ARBA00022741"/>
    </source>
</evidence>
<evidence type="ECO:0000313" key="8">
    <source>
        <dbReference type="Proteomes" id="UP001549036"/>
    </source>
</evidence>
<dbReference type="SUPFAM" id="SSF52540">
    <property type="entry name" value="P-loop containing nucleoside triphosphate hydrolases"/>
    <property type="match status" value="1"/>
</dbReference>
<keyword evidence="8" id="KW-1185">Reference proteome</keyword>
<reference evidence="7 8" key="1">
    <citation type="submission" date="2024-06" db="EMBL/GenBank/DDBJ databases">
        <title>Genomic Encyclopedia of Type Strains, Phase IV (KMG-IV): sequencing the most valuable type-strain genomes for metagenomic binning, comparative biology and taxonomic classification.</title>
        <authorList>
            <person name="Goeker M."/>
        </authorList>
    </citation>
    <scope>NUCLEOTIDE SEQUENCE [LARGE SCALE GENOMIC DNA]</scope>
    <source>
        <strain evidence="7 8">DSM 29846</strain>
    </source>
</reference>
<keyword evidence="4 7" id="KW-0067">ATP-binding</keyword>
<evidence type="ECO:0000313" key="7">
    <source>
        <dbReference type="EMBL" id="MET3591705.1"/>
    </source>
</evidence>
<dbReference type="Gene3D" id="3.40.50.300">
    <property type="entry name" value="P-loop containing nucleotide triphosphate hydrolases"/>
    <property type="match status" value="1"/>
</dbReference>
<dbReference type="PROSITE" id="PS50893">
    <property type="entry name" value="ABC_TRANSPORTER_2"/>
    <property type="match status" value="1"/>
</dbReference>
<dbReference type="InterPro" id="IPR027417">
    <property type="entry name" value="P-loop_NTPase"/>
</dbReference>
<comment type="similarity">
    <text evidence="1">Belongs to the ABC transporter superfamily.</text>
</comment>
<evidence type="ECO:0000259" key="6">
    <source>
        <dbReference type="PROSITE" id="PS50893"/>
    </source>
</evidence>
<accession>A0ABV2HMA1</accession>
<dbReference type="InterPro" id="IPR003439">
    <property type="entry name" value="ABC_transporter-like_ATP-bd"/>
</dbReference>
<keyword evidence="5" id="KW-0029">Amino-acid transport</keyword>
<evidence type="ECO:0000256" key="4">
    <source>
        <dbReference type="ARBA" id="ARBA00022840"/>
    </source>
</evidence>
<protein>
    <submittedName>
        <fullName evidence="7">Branched-chain amino acid transport system ATP-binding protein</fullName>
    </submittedName>
</protein>
<dbReference type="GO" id="GO:0005524">
    <property type="term" value="F:ATP binding"/>
    <property type="evidence" value="ECO:0007669"/>
    <property type="project" value="UniProtKB-KW"/>
</dbReference>
<evidence type="ECO:0000256" key="2">
    <source>
        <dbReference type="ARBA" id="ARBA00022448"/>
    </source>
</evidence>
<dbReference type="PANTHER" id="PTHR43820">
    <property type="entry name" value="HIGH-AFFINITY BRANCHED-CHAIN AMINO ACID TRANSPORT ATP-BINDING PROTEIN LIVF"/>
    <property type="match status" value="1"/>
</dbReference>
<dbReference type="SMART" id="SM00382">
    <property type="entry name" value="AAA"/>
    <property type="match status" value="1"/>
</dbReference>
<dbReference type="Proteomes" id="UP001549036">
    <property type="component" value="Unassembled WGS sequence"/>
</dbReference>
<name>A0ABV2HMA1_9HYPH</name>
<keyword evidence="3" id="KW-0547">Nucleotide-binding</keyword>
<dbReference type="EMBL" id="JBEPLM010000001">
    <property type="protein sequence ID" value="MET3591705.1"/>
    <property type="molecule type" value="Genomic_DNA"/>
</dbReference>
<sequence length="258" mass="27260">MIGRKPNAGLGGSDAEAKAPSNAAPLLKVSSLGAGYGGMPVLREVSLEVDKAEIVALVGSNGAGKTTLLRALSRVIGSTGTIEFAGRDLSPMTPDEAFGAGLVQVPEGRQLFDRMTVEDNLLMGAYRRGAGRAIGRDLERIYGLFPRLGERRRQLAGSLSGGEQQMCAMARGLMAAPVLLMIDEMSLGLAPVVVEQLMEVLAAIRKDGVTILLVEQDVHLALSGADRGYVMETGRIVHHGAAKDLIDDPEVRRAYLGL</sequence>
<comment type="caution">
    <text evidence="7">The sequence shown here is derived from an EMBL/GenBank/DDBJ whole genome shotgun (WGS) entry which is preliminary data.</text>
</comment>
<dbReference type="PANTHER" id="PTHR43820:SF4">
    <property type="entry name" value="HIGH-AFFINITY BRANCHED-CHAIN AMINO ACID TRANSPORT ATP-BINDING PROTEIN LIVF"/>
    <property type="match status" value="1"/>
</dbReference>
<dbReference type="Pfam" id="PF00005">
    <property type="entry name" value="ABC_tran"/>
    <property type="match status" value="1"/>
</dbReference>
<organism evidence="7 8">
    <name type="scientific">Mesorhizobium shonense</name>
    <dbReference type="NCBI Taxonomy" id="1209948"/>
    <lineage>
        <taxon>Bacteria</taxon>
        <taxon>Pseudomonadati</taxon>
        <taxon>Pseudomonadota</taxon>
        <taxon>Alphaproteobacteria</taxon>
        <taxon>Hyphomicrobiales</taxon>
        <taxon>Phyllobacteriaceae</taxon>
        <taxon>Mesorhizobium</taxon>
    </lineage>
</organism>
<dbReference type="CDD" id="cd03224">
    <property type="entry name" value="ABC_TM1139_LivF_branched"/>
    <property type="match status" value="1"/>
</dbReference>
<keyword evidence="2" id="KW-0813">Transport</keyword>
<dbReference type="InterPro" id="IPR003593">
    <property type="entry name" value="AAA+_ATPase"/>
</dbReference>
<evidence type="ECO:0000256" key="1">
    <source>
        <dbReference type="ARBA" id="ARBA00005417"/>
    </source>
</evidence>
<feature type="domain" description="ABC transporter" evidence="6">
    <location>
        <begin position="27"/>
        <end position="258"/>
    </location>
</feature>
<gene>
    <name evidence="7" type="ORF">ABID26_001084</name>
</gene>
<dbReference type="InterPro" id="IPR052156">
    <property type="entry name" value="BCAA_Transport_ATP-bd_LivF"/>
</dbReference>